<dbReference type="AlphaFoldDB" id="A0A388SF89"/>
<proteinExistence type="predicted"/>
<name>A0A388SF89_9BURK</name>
<accession>A0A388SF89</accession>
<evidence type="ECO:0000313" key="3">
    <source>
        <dbReference type="Proteomes" id="UP000266091"/>
    </source>
</evidence>
<comment type="caution">
    <text evidence="2">The sequence shown here is derived from an EMBL/GenBank/DDBJ whole genome shotgun (WGS) entry which is preliminary data.</text>
</comment>
<sequence length="90" mass="9694">MTGVYDLKPICRLICAGGPISEKTNAPGFLLESGGGCILPARERAGSRSEERLLLRDVFARDHTEGQSVKHSDRSEADAPWTTARDSPPA</sequence>
<organism evidence="2 3">
    <name type="scientific">Mesosutterella multiformis</name>
    <dbReference type="NCBI Taxonomy" id="2259133"/>
    <lineage>
        <taxon>Bacteria</taxon>
        <taxon>Pseudomonadati</taxon>
        <taxon>Pseudomonadota</taxon>
        <taxon>Betaproteobacteria</taxon>
        <taxon>Burkholderiales</taxon>
        <taxon>Sutterellaceae</taxon>
        <taxon>Mesosutterella</taxon>
    </lineage>
</organism>
<gene>
    <name evidence="2" type="ORF">MESMUL_16970</name>
</gene>
<evidence type="ECO:0000256" key="1">
    <source>
        <dbReference type="SAM" id="MobiDB-lite"/>
    </source>
</evidence>
<evidence type="ECO:0000313" key="2">
    <source>
        <dbReference type="EMBL" id="GBO94343.1"/>
    </source>
</evidence>
<dbReference type="Proteomes" id="UP000266091">
    <property type="component" value="Unassembled WGS sequence"/>
</dbReference>
<reference evidence="2 3" key="1">
    <citation type="journal article" date="2018" name="Int. J. Syst. Evol. Microbiol.">
        <title>Mesosutterella multiformis gen. nov., sp. nov., a member of the family Sutterellaceae and Sutterella megalosphaeroides sp. nov., isolated from human faeces.</title>
        <authorList>
            <person name="Sakamoto M."/>
            <person name="Ikeyama N."/>
            <person name="Kunihiro T."/>
            <person name="Iino T."/>
            <person name="Yuki M."/>
            <person name="Ohkuma M."/>
        </authorList>
    </citation>
    <scope>NUCLEOTIDE SEQUENCE [LARGE SCALE GENOMIC DNA]</scope>
    <source>
        <strain evidence="2 3">4NBBH2</strain>
    </source>
</reference>
<feature type="region of interest" description="Disordered" evidence="1">
    <location>
        <begin position="64"/>
        <end position="90"/>
    </location>
</feature>
<keyword evidence="3" id="KW-1185">Reference proteome</keyword>
<dbReference type="EMBL" id="BGZJ01000001">
    <property type="protein sequence ID" value="GBO94343.1"/>
    <property type="molecule type" value="Genomic_DNA"/>
</dbReference>
<protein>
    <submittedName>
        <fullName evidence="2">Uncharacterized protein</fullName>
    </submittedName>
</protein>
<feature type="compositionally biased region" description="Basic and acidic residues" evidence="1">
    <location>
        <begin position="64"/>
        <end position="77"/>
    </location>
</feature>